<evidence type="ECO:0000256" key="5">
    <source>
        <dbReference type="ARBA" id="ARBA00022884"/>
    </source>
</evidence>
<dbReference type="Gene3D" id="3.40.50.150">
    <property type="entry name" value="Vaccinia Virus protein VP39"/>
    <property type="match status" value="1"/>
</dbReference>
<dbReference type="KEGG" id="psi:S70_08900"/>
<dbReference type="OrthoDB" id="9791274at2"/>
<proteinExistence type="inferred from homology"/>
<evidence type="ECO:0000313" key="7">
    <source>
        <dbReference type="EMBL" id="AFH93641.1"/>
    </source>
</evidence>
<organism evidence="7 8">
    <name type="scientific">Providencia stuartii (strain MRSN 2154)</name>
    <dbReference type="NCBI Taxonomy" id="1157951"/>
    <lineage>
        <taxon>Bacteria</taxon>
        <taxon>Pseudomonadati</taxon>
        <taxon>Pseudomonadota</taxon>
        <taxon>Gammaproteobacteria</taxon>
        <taxon>Enterobacterales</taxon>
        <taxon>Morganellaceae</taxon>
        <taxon>Providencia</taxon>
    </lineage>
</organism>
<name>A0A140NL47_PROSM</name>
<keyword evidence="4 6" id="KW-0949">S-adenosyl-L-methionine</keyword>
<dbReference type="RefSeq" id="WP_004923787.1">
    <property type="nucleotide sequence ID" value="NC_017731.1"/>
</dbReference>
<dbReference type="InterPro" id="IPR029063">
    <property type="entry name" value="SAM-dependent_MTases_sf"/>
</dbReference>
<gene>
    <name evidence="6" type="primary">rlmJ</name>
    <name evidence="7" type="ordered locus">S70_08900</name>
</gene>
<feature type="binding site" evidence="6">
    <location>
        <begin position="143"/>
        <end position="144"/>
    </location>
    <ligand>
        <name>S-adenosyl-L-methionine</name>
        <dbReference type="ChEBI" id="CHEBI:59789"/>
    </ligand>
</feature>
<evidence type="ECO:0000313" key="8">
    <source>
        <dbReference type="Proteomes" id="UP000005012"/>
    </source>
</evidence>
<evidence type="ECO:0000256" key="4">
    <source>
        <dbReference type="ARBA" id="ARBA00022691"/>
    </source>
</evidence>
<dbReference type="PATRIC" id="fig|1157951.4.peg.1777"/>
<comment type="catalytic activity">
    <reaction evidence="6">
        <text>adenosine(2030) in 23S rRNA + S-adenosyl-L-methionine = N(6)-methyladenosine(2030) in 23S rRNA + S-adenosyl-L-homocysteine + H(+)</text>
        <dbReference type="Rhea" id="RHEA:43736"/>
        <dbReference type="Rhea" id="RHEA-COMP:10668"/>
        <dbReference type="Rhea" id="RHEA-COMP:10669"/>
        <dbReference type="ChEBI" id="CHEBI:15378"/>
        <dbReference type="ChEBI" id="CHEBI:57856"/>
        <dbReference type="ChEBI" id="CHEBI:59789"/>
        <dbReference type="ChEBI" id="CHEBI:74411"/>
        <dbReference type="ChEBI" id="CHEBI:74449"/>
        <dbReference type="EC" id="2.1.1.266"/>
    </reaction>
</comment>
<feature type="active site" description="Proton acceptor" evidence="6">
    <location>
        <position position="164"/>
    </location>
</feature>
<feature type="site" description="Interaction with substrate rRNA" evidence="6">
    <location>
        <position position="4"/>
    </location>
</feature>
<dbReference type="EC" id="2.1.1.266" evidence="6"/>
<keyword evidence="2 6" id="KW-0489">Methyltransferase</keyword>
<dbReference type="AlphaFoldDB" id="A0A140NL47"/>
<dbReference type="GO" id="GO:0070475">
    <property type="term" value="P:rRNA base methylation"/>
    <property type="evidence" value="ECO:0007669"/>
    <property type="project" value="UniProtKB-UniRule"/>
</dbReference>
<sequence length="280" mass="32363">MLSYRHSFHAGNHADVLKHTVQSLIIESLKEKEKPFLYVDTHSGAGRYQLTSEHAEKTGEYLQGIARIWEQPDLPEELLPYMNIVRRMNENGRLRYYPGSPLLAKHLLREQDKLVLTELHPTDYPLLRAEFSRDNRAQVSKDDGYQQLKAKLPPPSRRGFMLIDPPYELKSDYEAVVKGIVEGYKRFATGTYAIWYPVVLRQQIKRMISQLEATGIRKILQIELAVRPDSDQRGMTASGMIVINPPWKLEQQMQKVLPWLHKTLVPEGTGHTLVEWIVPE</sequence>
<dbReference type="SUPFAM" id="SSF53335">
    <property type="entry name" value="S-adenosyl-L-methionine-dependent methyltransferases"/>
    <property type="match status" value="1"/>
</dbReference>
<dbReference type="GO" id="GO:0003723">
    <property type="term" value="F:RNA binding"/>
    <property type="evidence" value="ECO:0007669"/>
    <property type="project" value="UniProtKB-UniRule"/>
</dbReference>
<dbReference type="FunFam" id="3.40.50.150:FF:000037">
    <property type="entry name" value="Ribosomal RNA large subunit methyltransferase J"/>
    <property type="match status" value="1"/>
</dbReference>
<keyword evidence="1 6" id="KW-0698">rRNA processing</keyword>
<feature type="binding site" evidence="6">
    <location>
        <position position="164"/>
    </location>
    <ligand>
        <name>S-adenosyl-L-methionine</name>
        <dbReference type="ChEBI" id="CHEBI:59789"/>
    </ligand>
</feature>
<dbReference type="GO" id="GO:0005829">
    <property type="term" value="C:cytosol"/>
    <property type="evidence" value="ECO:0007669"/>
    <property type="project" value="TreeGrafter"/>
</dbReference>
<reference evidence="8" key="2">
    <citation type="submission" date="2012-04" db="EMBL/GenBank/DDBJ databases">
        <title>Complete genome sequence of Providencia stuartii clinical isolate MRSN 2154.</title>
        <authorList>
            <person name="Clifford R.J."/>
            <person name="Hang J."/>
            <person name="Riley M.C."/>
            <person name="Onmus-Leone F."/>
            <person name="Kuschner R.A."/>
            <person name="Lesho E.P."/>
            <person name="Waterman P.E."/>
        </authorList>
    </citation>
    <scope>NUCLEOTIDE SEQUENCE [LARGE SCALE GENOMIC DNA]</scope>
    <source>
        <strain evidence="8">MRSN 2154</strain>
    </source>
</reference>
<feature type="binding site" evidence="6">
    <location>
        <position position="42"/>
    </location>
    <ligand>
        <name>S-adenosyl-L-methionine</name>
        <dbReference type="ChEBI" id="CHEBI:59789"/>
    </ligand>
</feature>
<dbReference type="InterPro" id="IPR007473">
    <property type="entry name" value="RlmJ"/>
</dbReference>
<dbReference type="Proteomes" id="UP000005012">
    <property type="component" value="Chromosome"/>
</dbReference>
<evidence type="ECO:0000256" key="6">
    <source>
        <dbReference type="HAMAP-Rule" id="MF_00934"/>
    </source>
</evidence>
<dbReference type="GeneID" id="93517553"/>
<dbReference type="InterPro" id="IPR002052">
    <property type="entry name" value="DNA_methylase_N6_adenine_CS"/>
</dbReference>
<keyword evidence="3 6" id="KW-0808">Transferase</keyword>
<reference evidence="7 8" key="1">
    <citation type="journal article" date="2012" name="J. Bacteriol.">
        <title>Complete Genome Sequence of Providencia stuartii Clinical Isolate MRSN 2154.</title>
        <authorList>
            <person name="Clifford R.J."/>
            <person name="Hang J."/>
            <person name="Riley M.C."/>
            <person name="Onmus-Leone F."/>
            <person name="Kuschner R.A."/>
            <person name="Lesho E.P."/>
            <person name="Waterman P.E."/>
        </authorList>
    </citation>
    <scope>NUCLEOTIDE SEQUENCE [LARGE SCALE GENOMIC DNA]</scope>
    <source>
        <strain evidence="7 8">MRSN 2154</strain>
    </source>
</reference>
<dbReference type="HOGENOM" id="CLU_061769_0_0_6"/>
<feature type="binding site" evidence="6">
    <location>
        <position position="100"/>
    </location>
    <ligand>
        <name>S-adenosyl-L-methionine</name>
        <dbReference type="ChEBI" id="CHEBI:59789"/>
    </ligand>
</feature>
<dbReference type="PANTHER" id="PTHR37426">
    <property type="entry name" value="RIBOSOMAL RNA LARGE SUBUNIT METHYLTRANSFERASE J"/>
    <property type="match status" value="1"/>
</dbReference>
<comment type="similarity">
    <text evidence="6">Belongs to the RlmJ family.</text>
</comment>
<feature type="binding site" evidence="6">
    <location>
        <position position="118"/>
    </location>
    <ligand>
        <name>S-adenosyl-L-methionine</name>
        <dbReference type="ChEBI" id="CHEBI:59789"/>
    </ligand>
</feature>
<feature type="binding site" evidence="6">
    <location>
        <position position="19"/>
    </location>
    <ligand>
        <name>S-adenosyl-L-methionine</name>
        <dbReference type="ChEBI" id="CHEBI:59789"/>
    </ligand>
</feature>
<comment type="function">
    <text evidence="6">Specifically methylates the adenine in position 2030 of 23S rRNA.</text>
</comment>
<accession>A0A140NL47</accession>
<dbReference type="GO" id="GO:0036307">
    <property type="term" value="F:23S rRNA (adenine(2030)-N(6))-methyltransferase activity"/>
    <property type="evidence" value="ECO:0007669"/>
    <property type="project" value="UniProtKB-UniRule"/>
</dbReference>
<comment type="subunit">
    <text evidence="6">Monomer.</text>
</comment>
<dbReference type="PANTHER" id="PTHR37426:SF1">
    <property type="entry name" value="RIBOSOMAL RNA LARGE SUBUNIT METHYLTRANSFERASE J"/>
    <property type="match status" value="1"/>
</dbReference>
<evidence type="ECO:0000256" key="1">
    <source>
        <dbReference type="ARBA" id="ARBA00022552"/>
    </source>
</evidence>
<dbReference type="EMBL" id="CP003488">
    <property type="protein sequence ID" value="AFH93641.1"/>
    <property type="molecule type" value="Genomic_DNA"/>
</dbReference>
<protein>
    <recommendedName>
        <fullName evidence="6">Ribosomal RNA large subunit methyltransferase J</fullName>
        <ecNumber evidence="6">2.1.1.266</ecNumber>
    </recommendedName>
    <alternativeName>
        <fullName evidence="6">23S rRNA (adenine(2030)-N6)-methyltransferase</fullName>
    </alternativeName>
    <alternativeName>
        <fullName evidence="6">23S rRNA m6A2030 methyltransferase</fullName>
    </alternativeName>
</protein>
<evidence type="ECO:0000256" key="2">
    <source>
        <dbReference type="ARBA" id="ARBA00022603"/>
    </source>
</evidence>
<keyword evidence="5 6" id="KW-0694">RNA-binding</keyword>
<evidence type="ECO:0000256" key="3">
    <source>
        <dbReference type="ARBA" id="ARBA00022679"/>
    </source>
</evidence>
<dbReference type="Pfam" id="PF04378">
    <property type="entry name" value="RsmJ"/>
    <property type="match status" value="1"/>
</dbReference>
<dbReference type="HAMAP" id="MF_00934">
    <property type="entry name" value="23SrRNA_methyltr_J"/>
    <property type="match status" value="1"/>
</dbReference>
<dbReference type="PROSITE" id="PS00092">
    <property type="entry name" value="N6_MTASE"/>
    <property type="match status" value="1"/>
</dbReference>